<dbReference type="PANTHER" id="PTHR21446">
    <property type="entry name" value="DUF3504 DOMAIN-CONTAINING PROTEIN"/>
    <property type="match status" value="1"/>
</dbReference>
<sequence>MTFAEEKTFEYIRRNYRRFHHIPVLEILPYLSCLTTSDQCQMAASLLRSGPLSAAVPSGVGKGPGPPGLSRATGCVFQDLLRAHLELKGNRNTIWDLFNSLQRRSGWVESLIWALRACELAALADEVDRVYQSNLPLNQRRPPAPPEPPSVPAETPGPSTPAVAPSASHNSHRDEPSYPMPVQDTQSPASPGENSKKPPQTASSGADLRRPTGPQEPSSDMASLSPLTSSGPQEQDIELGSAHVTDMVSSMTSSHGPVSPTASFQPLARSTPRASRLPGPPVSAPSTGTFSSSARGAGDQAETTACSSGVAVPTNSVTTSTAPSKGPRHSALTSTVPSKVPTSSNTPGIMSSNVPTSLAPSKLPISSTPAGTVSPKVPTVLAPDHRMPTSSVSSKVPANTAPTIRSSVRPSEETPVSPAPTSATARGSSPYADSSSNSWGSGPELSKPGGLSSQIDSQPFSGCSADLAISNNTEPGPDNTPEENEYMSGDILRVIHVAEGPSADLLAGNPGLHAATQLMEEKELPCDGQAPRLHGLGWLLSGRSWPRS</sequence>
<feature type="compositionally biased region" description="Polar residues" evidence="7">
    <location>
        <begin position="301"/>
        <end position="323"/>
    </location>
</feature>
<feature type="compositionally biased region" description="Polar residues" evidence="7">
    <location>
        <begin position="247"/>
        <end position="264"/>
    </location>
</feature>
<feature type="region of interest" description="Disordered" evidence="7">
    <location>
        <begin position="136"/>
        <end position="487"/>
    </location>
</feature>
<proteinExistence type="predicted"/>
<gene>
    <name evidence="9" type="ORF">QTO34_001924</name>
</gene>
<feature type="compositionally biased region" description="Polar residues" evidence="7">
    <location>
        <begin position="388"/>
        <end position="409"/>
    </location>
</feature>
<evidence type="ECO:0000256" key="3">
    <source>
        <dbReference type="ARBA" id="ARBA00022588"/>
    </source>
</evidence>
<dbReference type="Proteomes" id="UP001177744">
    <property type="component" value="Unassembled WGS sequence"/>
</dbReference>
<feature type="domain" description="Caspase recruitment" evidence="8">
    <location>
        <begin position="79"/>
        <end position="129"/>
    </location>
</feature>
<dbReference type="PANTHER" id="PTHR21446:SF6">
    <property type="entry name" value="MITOCHONDRIAL ANTIVIRAL-SIGNALING PROTEIN"/>
    <property type="match status" value="1"/>
</dbReference>
<dbReference type="EMBL" id="JAULJE010000011">
    <property type="protein sequence ID" value="KAK1337298.1"/>
    <property type="molecule type" value="Genomic_DNA"/>
</dbReference>
<feature type="compositionally biased region" description="Polar residues" evidence="7">
    <location>
        <begin position="451"/>
        <end position="461"/>
    </location>
</feature>
<dbReference type="GO" id="GO:0045087">
    <property type="term" value="P:innate immune response"/>
    <property type="evidence" value="ECO:0007669"/>
    <property type="project" value="UniProtKB-KW"/>
</dbReference>
<accession>A0AA40HTX9</accession>
<dbReference type="Pfam" id="PF16739">
    <property type="entry name" value="CARD_2"/>
    <property type="match status" value="1"/>
</dbReference>
<dbReference type="GO" id="GO:0051607">
    <property type="term" value="P:defense response to virus"/>
    <property type="evidence" value="ECO:0007669"/>
    <property type="project" value="UniProtKB-KW"/>
</dbReference>
<reference evidence="9" key="1">
    <citation type="submission" date="2023-06" db="EMBL/GenBank/DDBJ databases">
        <title>Reference genome for the Northern bat (Eptesicus nilssonii), a most northern bat species.</title>
        <authorList>
            <person name="Laine V.N."/>
            <person name="Pulliainen A.T."/>
            <person name="Lilley T.M."/>
        </authorList>
    </citation>
    <scope>NUCLEOTIDE SEQUENCE</scope>
    <source>
        <strain evidence="9">BLF_Eptnil</strain>
        <tissue evidence="9">Kidney</tissue>
    </source>
</reference>
<comment type="caution">
    <text evidence="9">The sequence shown here is derived from an EMBL/GenBank/DDBJ whole genome shotgun (WGS) entry which is preliminary data.</text>
</comment>
<feature type="compositionally biased region" description="Polar residues" evidence="7">
    <location>
        <begin position="183"/>
        <end position="204"/>
    </location>
</feature>
<keyword evidence="6" id="KW-0051">Antiviral defense</keyword>
<keyword evidence="4" id="KW-0832">Ubl conjugation</keyword>
<keyword evidence="2" id="KW-0597">Phosphoprotein</keyword>
<evidence type="ECO:0000256" key="7">
    <source>
        <dbReference type="SAM" id="MobiDB-lite"/>
    </source>
</evidence>
<evidence type="ECO:0000256" key="2">
    <source>
        <dbReference type="ARBA" id="ARBA00022553"/>
    </source>
</evidence>
<dbReference type="InterPro" id="IPR011029">
    <property type="entry name" value="DEATH-like_dom_sf"/>
</dbReference>
<evidence type="ECO:0000313" key="9">
    <source>
        <dbReference type="EMBL" id="KAK1337298.1"/>
    </source>
</evidence>
<evidence type="ECO:0000256" key="1">
    <source>
        <dbReference type="ARBA" id="ARBA00022499"/>
    </source>
</evidence>
<feature type="compositionally biased region" description="Pro residues" evidence="7">
    <location>
        <begin position="142"/>
        <end position="151"/>
    </location>
</feature>
<dbReference type="Gene3D" id="1.10.533.10">
    <property type="entry name" value="Death Domain, Fas"/>
    <property type="match status" value="2"/>
</dbReference>
<evidence type="ECO:0000313" key="10">
    <source>
        <dbReference type="Proteomes" id="UP001177744"/>
    </source>
</evidence>
<feature type="compositionally biased region" description="Polar residues" evidence="7">
    <location>
        <begin position="215"/>
        <end position="233"/>
    </location>
</feature>
<evidence type="ECO:0000256" key="5">
    <source>
        <dbReference type="ARBA" id="ARBA00022859"/>
    </source>
</evidence>
<dbReference type="GO" id="GO:0005737">
    <property type="term" value="C:cytoplasm"/>
    <property type="evidence" value="ECO:0007669"/>
    <property type="project" value="UniProtKB-ARBA"/>
</dbReference>
<keyword evidence="3" id="KW-0399">Innate immunity</keyword>
<protein>
    <recommendedName>
        <fullName evidence="8">Caspase recruitment domain-containing protein</fullName>
    </recommendedName>
</protein>
<keyword evidence="5" id="KW-0391">Immunity</keyword>
<dbReference type="InterPro" id="IPR052787">
    <property type="entry name" value="MAVS"/>
</dbReference>
<evidence type="ECO:0000256" key="4">
    <source>
        <dbReference type="ARBA" id="ARBA00022843"/>
    </source>
</evidence>
<evidence type="ECO:0000256" key="6">
    <source>
        <dbReference type="ARBA" id="ARBA00023118"/>
    </source>
</evidence>
<keyword evidence="10" id="KW-1185">Reference proteome</keyword>
<dbReference type="AlphaFoldDB" id="A0AA40HTX9"/>
<dbReference type="InterPro" id="IPR031964">
    <property type="entry name" value="CARD_dom"/>
</dbReference>
<feature type="compositionally biased region" description="Polar residues" evidence="7">
    <location>
        <begin position="348"/>
        <end position="371"/>
    </location>
</feature>
<organism evidence="9 10">
    <name type="scientific">Cnephaeus nilssonii</name>
    <name type="common">Northern bat</name>
    <name type="synonym">Eptesicus nilssonii</name>
    <dbReference type="NCBI Taxonomy" id="3371016"/>
    <lineage>
        <taxon>Eukaryota</taxon>
        <taxon>Metazoa</taxon>
        <taxon>Chordata</taxon>
        <taxon>Craniata</taxon>
        <taxon>Vertebrata</taxon>
        <taxon>Euteleostomi</taxon>
        <taxon>Mammalia</taxon>
        <taxon>Eutheria</taxon>
        <taxon>Laurasiatheria</taxon>
        <taxon>Chiroptera</taxon>
        <taxon>Yangochiroptera</taxon>
        <taxon>Vespertilionidae</taxon>
        <taxon>Cnephaeus</taxon>
    </lineage>
</organism>
<feature type="compositionally biased region" description="Polar residues" evidence="7">
    <location>
        <begin position="419"/>
        <end position="440"/>
    </location>
</feature>
<name>A0AA40HTX9_CNENI</name>
<keyword evidence="1" id="KW-1017">Isopeptide bond</keyword>
<evidence type="ECO:0000259" key="8">
    <source>
        <dbReference type="Pfam" id="PF16739"/>
    </source>
</evidence>
<feature type="compositionally biased region" description="Low complexity" evidence="7">
    <location>
        <begin position="333"/>
        <end position="347"/>
    </location>
</feature>
<feature type="compositionally biased region" description="Polar residues" evidence="7">
    <location>
        <begin position="284"/>
        <end position="294"/>
    </location>
</feature>